<proteinExistence type="inferred from homology"/>
<dbReference type="PANTHER" id="PTHR11439:SF467">
    <property type="entry name" value="INTEGRASE CATALYTIC DOMAIN-CONTAINING PROTEIN"/>
    <property type="match status" value="1"/>
</dbReference>
<feature type="region of interest" description="Disordered" evidence="2">
    <location>
        <begin position="145"/>
        <end position="184"/>
    </location>
</feature>
<reference evidence="7" key="1">
    <citation type="submission" date="2019-09" db="EMBL/GenBank/DDBJ databases">
        <title>Draft genome information of white flower Hibiscus syriacus.</title>
        <authorList>
            <person name="Kim Y.-M."/>
        </authorList>
    </citation>
    <scope>NUCLEOTIDE SEQUENCE [LARGE SCALE GENOMIC DNA]</scope>
    <source>
        <strain evidence="7">YM2019G1</strain>
    </source>
</reference>
<dbReference type="InterPro" id="IPR032799">
    <property type="entry name" value="TAXi_C"/>
</dbReference>
<evidence type="ECO:0000313" key="8">
    <source>
        <dbReference type="Proteomes" id="UP000436088"/>
    </source>
</evidence>
<evidence type="ECO:0000313" key="7">
    <source>
        <dbReference type="EMBL" id="KAE8662958.1"/>
    </source>
</evidence>
<sequence length="1048" mass="119047">MEECGILWNILEMCGTLLKSMKEYEREWKSVELLRFKMEDNVAHDGDMFKLTANNYSYWKPMMKDYLYCKDLHKPIIYKDKLESMIQKKTPRNKANLVRRLVKLEYKDGQKSWDTLVVTLSNSAPEGKLTMDTVSDSLLGEEARSMKRGESIHPEANIIENKGRNETRGCRKSQDQHQSRGRSKSRSKITCYYYGRMSHKKIECQSFKRDQKADNVKPDQISPTKKQEENSTTAVVSKEYLIYLVDEGNILNIAYDDSSWIVDSGASFHVTPHGSFFSSYRSGDFDVKHVPTMRLNLIFAGKLDDVGLINYFGEGKYKLTKGSLIMARGKKEGSLYVMQAKLCKGEVNITTEDVEIWHKRLGHISEKGLHMLARKQLLPDVKGKPLDPCAHCLARKQHKVAFQRSSPPIRRKNILDLIHTDVNLLKSKDQVLDAFKEFHVLVERETGQKIKCVRSANGEAIMVMVKIVNLTPSVPLNGGIPEEVWMGKRAIISSSNPCYKARLVVKGFRQEKVVQDLEIEQLDVKTAFLHSNLEEEIYIEQPEGFKVLGKENLVCRLTKSLYWLKQEPRQWYKKFDSFMAEHDFKKMETDHCVFMKRHLCFGKGKPMLEVYTDAYLAVDIDSRKLTLGYLTTFAERVVSWKSKLQKCVALSTTKEEYIATTESCKEMLWMKNLLLELGIDQEKYILKCGNQSAVYLAKKSIFHSRTKHIDNRYHWIREVLEEKKIYLDKIHTDENWSDMMTNVIPTKKFEDCCQGVVCFDGPKPGCNNNTCSLLPSNRFNHAATIGEIALDVLAVHSTDGKSSGKVVWTSKFLFTCGTPFLLEGLASGVQGVVGLGAPKGAIFFGDGPCTFMGRNIDISKSLMYTPLILNRVSTASASFQGDPSADYFIGHCCSLHRIAHINLQSSGWSFYQANSWYSKAVAPFSACFNSKSIGVSCVGPGVQIIDLNLPNEVVWRIFGFNSMVKVKEDVLCLAFVNHCLRNEFAPMCVIAAVGGPSPEVNTVAPNSVHPKPEWTTGGIVFLIGNHSERTHRENFRKHFLKRLDEPDS</sequence>
<dbReference type="PANTHER" id="PTHR11439">
    <property type="entry name" value="GAG-POL-RELATED RETROTRANSPOSON"/>
    <property type="match status" value="1"/>
</dbReference>
<feature type="domain" description="Reverse transcriptase Ty1/copia-type" evidence="3">
    <location>
        <begin position="514"/>
        <end position="624"/>
    </location>
</feature>
<evidence type="ECO:0000256" key="1">
    <source>
        <dbReference type="ARBA" id="ARBA00007447"/>
    </source>
</evidence>
<evidence type="ECO:0000259" key="4">
    <source>
        <dbReference type="Pfam" id="PF13976"/>
    </source>
</evidence>
<feature type="compositionally biased region" description="Basic and acidic residues" evidence="2">
    <location>
        <begin position="161"/>
        <end position="178"/>
    </location>
</feature>
<organism evidence="7 8">
    <name type="scientific">Hibiscus syriacus</name>
    <name type="common">Rose of Sharon</name>
    <dbReference type="NCBI Taxonomy" id="106335"/>
    <lineage>
        <taxon>Eukaryota</taxon>
        <taxon>Viridiplantae</taxon>
        <taxon>Streptophyta</taxon>
        <taxon>Embryophyta</taxon>
        <taxon>Tracheophyta</taxon>
        <taxon>Spermatophyta</taxon>
        <taxon>Magnoliopsida</taxon>
        <taxon>eudicotyledons</taxon>
        <taxon>Gunneridae</taxon>
        <taxon>Pentapetalae</taxon>
        <taxon>rosids</taxon>
        <taxon>malvids</taxon>
        <taxon>Malvales</taxon>
        <taxon>Malvaceae</taxon>
        <taxon>Malvoideae</taxon>
        <taxon>Hibiscus</taxon>
    </lineage>
</organism>
<dbReference type="Pfam" id="PF14541">
    <property type="entry name" value="TAXi_C"/>
    <property type="match status" value="1"/>
</dbReference>
<dbReference type="SUPFAM" id="SSF50630">
    <property type="entry name" value="Acid proteases"/>
    <property type="match status" value="1"/>
</dbReference>
<dbReference type="Pfam" id="PF07727">
    <property type="entry name" value="RVT_2"/>
    <property type="match status" value="1"/>
</dbReference>
<name>A0A6A2WQS0_HIBSY</name>
<evidence type="ECO:0000256" key="2">
    <source>
        <dbReference type="SAM" id="MobiDB-lite"/>
    </source>
</evidence>
<dbReference type="CDD" id="cd09272">
    <property type="entry name" value="RNase_HI_RT_Ty1"/>
    <property type="match status" value="1"/>
</dbReference>
<dbReference type="AlphaFoldDB" id="A0A6A2WQS0"/>
<evidence type="ECO:0000259" key="3">
    <source>
        <dbReference type="Pfam" id="PF07727"/>
    </source>
</evidence>
<feature type="domain" description="Xylanase inhibitor N-terminal" evidence="6">
    <location>
        <begin position="752"/>
        <end position="839"/>
    </location>
</feature>
<dbReference type="InterPro" id="IPR021109">
    <property type="entry name" value="Peptidase_aspartic_dom_sf"/>
</dbReference>
<dbReference type="Pfam" id="PF14543">
    <property type="entry name" value="TAXi_N"/>
    <property type="match status" value="1"/>
</dbReference>
<dbReference type="Pfam" id="PF13976">
    <property type="entry name" value="gag_pre-integrs"/>
    <property type="match status" value="1"/>
</dbReference>
<evidence type="ECO:0000259" key="5">
    <source>
        <dbReference type="Pfam" id="PF14541"/>
    </source>
</evidence>
<feature type="compositionally biased region" description="Basic and acidic residues" evidence="2">
    <location>
        <begin position="208"/>
        <end position="217"/>
    </location>
</feature>
<feature type="region of interest" description="Disordered" evidence="2">
    <location>
        <begin position="208"/>
        <end position="230"/>
    </location>
</feature>
<dbReference type="EMBL" id="VEPZ02001693">
    <property type="protein sequence ID" value="KAE8662958.1"/>
    <property type="molecule type" value="Genomic_DNA"/>
</dbReference>
<evidence type="ECO:0008006" key="9">
    <source>
        <dbReference type="Google" id="ProtNLM"/>
    </source>
</evidence>
<accession>A0A6A2WQS0</accession>
<dbReference type="Gene3D" id="2.40.70.10">
    <property type="entry name" value="Acid Proteases"/>
    <property type="match status" value="2"/>
</dbReference>
<gene>
    <name evidence="7" type="ORF">F3Y22_tig00113124pilonHSYRG00513</name>
</gene>
<dbReference type="InterPro" id="IPR013103">
    <property type="entry name" value="RVT_2"/>
</dbReference>
<dbReference type="InterPro" id="IPR032861">
    <property type="entry name" value="TAXi_N"/>
</dbReference>
<dbReference type="Proteomes" id="UP000436088">
    <property type="component" value="Unassembled WGS sequence"/>
</dbReference>
<keyword evidence="8" id="KW-1185">Reference proteome</keyword>
<comment type="caution">
    <text evidence="7">The sequence shown here is derived from an EMBL/GenBank/DDBJ whole genome shotgun (WGS) entry which is preliminary data.</text>
</comment>
<evidence type="ECO:0000259" key="6">
    <source>
        <dbReference type="Pfam" id="PF14543"/>
    </source>
</evidence>
<feature type="domain" description="GAG-pre-integrase" evidence="4">
    <location>
        <begin position="335"/>
        <end position="397"/>
    </location>
</feature>
<dbReference type="InterPro" id="IPR025724">
    <property type="entry name" value="GAG-pre-integrase_dom"/>
</dbReference>
<feature type="domain" description="Xylanase inhibitor C-terminal" evidence="5">
    <location>
        <begin position="918"/>
        <end position="983"/>
    </location>
</feature>
<comment type="similarity">
    <text evidence="1">Belongs to the peptidase A1 family.</text>
</comment>
<protein>
    <recommendedName>
        <fullName evidence="9">Retrovirus-related Pol polyprotein from transposon TNT 1-94</fullName>
    </recommendedName>
</protein>